<reference evidence="2" key="1">
    <citation type="submission" date="2022-11" db="EMBL/GenBank/DDBJ databases">
        <title>Genome Sequence of Cubamyces cubensis.</title>
        <authorList>
            <person name="Buettner E."/>
        </authorList>
    </citation>
    <scope>NUCLEOTIDE SEQUENCE</scope>
    <source>
        <strain evidence="2">MPL-01</strain>
    </source>
</reference>
<dbReference type="EMBL" id="JAPEVG010000335">
    <property type="protein sequence ID" value="KAJ8468480.1"/>
    <property type="molecule type" value="Genomic_DNA"/>
</dbReference>
<evidence type="ECO:0000313" key="2">
    <source>
        <dbReference type="EMBL" id="KAJ8468480.1"/>
    </source>
</evidence>
<evidence type="ECO:0000313" key="3">
    <source>
        <dbReference type="Proteomes" id="UP001215151"/>
    </source>
</evidence>
<dbReference type="AlphaFoldDB" id="A0AAD7TM61"/>
<accession>A0AAD7TM61</accession>
<comment type="caution">
    <text evidence="2">The sequence shown here is derived from an EMBL/GenBank/DDBJ whole genome shotgun (WGS) entry which is preliminary data.</text>
</comment>
<name>A0AAD7TM61_9APHY</name>
<sequence>MNGHPNSSFLSSSPASGRDSRLEPDNLIVARKKRVHGQIPSQNRKMHPQNIHLAKRAVECSASCGLLHTLHENGECYLHRKNDCHHAHANVHEILGQRNHRDRIDLEIGKEGAQSVPLLAIRVTAA</sequence>
<proteinExistence type="predicted"/>
<dbReference type="Proteomes" id="UP001215151">
    <property type="component" value="Unassembled WGS sequence"/>
</dbReference>
<feature type="region of interest" description="Disordered" evidence="1">
    <location>
        <begin position="1"/>
        <end position="24"/>
    </location>
</feature>
<protein>
    <submittedName>
        <fullName evidence="2">Uncharacterized protein</fullName>
    </submittedName>
</protein>
<gene>
    <name evidence="2" type="ORF">ONZ51_g9610</name>
</gene>
<evidence type="ECO:0000256" key="1">
    <source>
        <dbReference type="SAM" id="MobiDB-lite"/>
    </source>
</evidence>
<keyword evidence="3" id="KW-1185">Reference proteome</keyword>
<feature type="compositionally biased region" description="Low complexity" evidence="1">
    <location>
        <begin position="7"/>
        <end position="16"/>
    </location>
</feature>
<organism evidence="2 3">
    <name type="scientific">Trametes cubensis</name>
    <dbReference type="NCBI Taxonomy" id="1111947"/>
    <lineage>
        <taxon>Eukaryota</taxon>
        <taxon>Fungi</taxon>
        <taxon>Dikarya</taxon>
        <taxon>Basidiomycota</taxon>
        <taxon>Agaricomycotina</taxon>
        <taxon>Agaricomycetes</taxon>
        <taxon>Polyporales</taxon>
        <taxon>Polyporaceae</taxon>
        <taxon>Trametes</taxon>
    </lineage>
</organism>